<accession>A0AAE0GJ34</accession>
<organism evidence="3 4">
    <name type="scientific">Cymbomonas tetramitiformis</name>
    <dbReference type="NCBI Taxonomy" id="36881"/>
    <lineage>
        <taxon>Eukaryota</taxon>
        <taxon>Viridiplantae</taxon>
        <taxon>Chlorophyta</taxon>
        <taxon>Pyramimonadophyceae</taxon>
        <taxon>Pyramimonadales</taxon>
        <taxon>Pyramimonadaceae</taxon>
        <taxon>Cymbomonas</taxon>
    </lineage>
</organism>
<name>A0AAE0GJ34_9CHLO</name>
<evidence type="ECO:0000313" key="3">
    <source>
        <dbReference type="EMBL" id="KAK3279160.1"/>
    </source>
</evidence>
<feature type="region of interest" description="Disordered" evidence="1">
    <location>
        <begin position="475"/>
        <end position="508"/>
    </location>
</feature>
<sequence>MVRFLLSQGAGGTILFTIPGQITQSRTLTIDLRTVQWVTPYSVNTGPGSYPSSGSVPNAPNSPGNASKTGNFTTPVLNVAQEAVPKQEVLTTIEFHIPTSETRTRLSVQIPQGYPGAGQTIWINVPPPEPQPPGGWFHRMFTPKIHYRKVKVEVDVTQFLYKNEKMGMKDYAWSLFLILLWVYPKIYLVFVLLSGDSLNNYPPPPSPSCPPPATLPPPLPPPIPLSPPPPYPLFTSPPPPTLPPGYEPAGDNGNTDNTGGLPAANALALWTLLFDVLLMLVCVYQFFKGDPVYFPGAGLTNNLFTIIFGKKLSVKYIEDAFPWWKKMIMGCAGYFPLVGVMVAESHQQAITGHGIVKESESILLYVVHIGTIIWLSIEAMKYFFLYMFFYVDVIGTYLKFLGLGAFFCVSKEEQDKMKPSLSSKRGQATYPIYVFFWELLGSATVTEEMDNKLLRTASNAFSVVTSCLPFTKNKKTPEDLESSTNPPLEMPQKLYTNHMNPHFGASQS</sequence>
<evidence type="ECO:0000256" key="2">
    <source>
        <dbReference type="SAM" id="Phobius"/>
    </source>
</evidence>
<feature type="transmembrane region" description="Helical" evidence="2">
    <location>
        <begin position="362"/>
        <end position="377"/>
    </location>
</feature>
<protein>
    <submittedName>
        <fullName evidence="3">Uncharacterized protein</fullName>
    </submittedName>
</protein>
<feature type="region of interest" description="Disordered" evidence="1">
    <location>
        <begin position="48"/>
        <end position="72"/>
    </location>
</feature>
<comment type="caution">
    <text evidence="3">The sequence shown here is derived from an EMBL/GenBank/DDBJ whole genome shotgun (WGS) entry which is preliminary data.</text>
</comment>
<dbReference type="Proteomes" id="UP001190700">
    <property type="component" value="Unassembled WGS sequence"/>
</dbReference>
<feature type="transmembrane region" description="Helical" evidence="2">
    <location>
        <begin position="171"/>
        <end position="193"/>
    </location>
</feature>
<feature type="region of interest" description="Disordered" evidence="1">
    <location>
        <begin position="202"/>
        <end position="221"/>
    </location>
</feature>
<keyword evidence="2" id="KW-1133">Transmembrane helix</keyword>
<keyword evidence="4" id="KW-1185">Reference proteome</keyword>
<feature type="transmembrane region" description="Helical" evidence="2">
    <location>
        <begin position="383"/>
        <end position="409"/>
    </location>
</feature>
<feature type="transmembrane region" description="Helical" evidence="2">
    <location>
        <begin position="267"/>
        <end position="287"/>
    </location>
</feature>
<keyword evidence="2" id="KW-0812">Transmembrane</keyword>
<feature type="compositionally biased region" description="Polar residues" evidence="1">
    <location>
        <begin position="494"/>
        <end position="508"/>
    </location>
</feature>
<evidence type="ECO:0000256" key="1">
    <source>
        <dbReference type="SAM" id="MobiDB-lite"/>
    </source>
</evidence>
<dbReference type="AlphaFoldDB" id="A0AAE0GJ34"/>
<proteinExistence type="predicted"/>
<gene>
    <name evidence="3" type="ORF">CYMTET_12936</name>
</gene>
<keyword evidence="2" id="KW-0472">Membrane</keyword>
<feature type="compositionally biased region" description="Polar residues" evidence="1">
    <location>
        <begin position="58"/>
        <end position="72"/>
    </location>
</feature>
<reference evidence="3 4" key="1">
    <citation type="journal article" date="2015" name="Genome Biol. Evol.">
        <title>Comparative Genomics of a Bacterivorous Green Alga Reveals Evolutionary Causalities and Consequences of Phago-Mixotrophic Mode of Nutrition.</title>
        <authorList>
            <person name="Burns J.A."/>
            <person name="Paasch A."/>
            <person name="Narechania A."/>
            <person name="Kim E."/>
        </authorList>
    </citation>
    <scope>NUCLEOTIDE SEQUENCE [LARGE SCALE GENOMIC DNA]</scope>
    <source>
        <strain evidence="3 4">PLY_AMNH</strain>
    </source>
</reference>
<feature type="compositionally biased region" description="Low complexity" evidence="1">
    <location>
        <begin position="48"/>
        <end position="57"/>
    </location>
</feature>
<dbReference type="EMBL" id="LGRX02005099">
    <property type="protein sequence ID" value="KAK3279160.1"/>
    <property type="molecule type" value="Genomic_DNA"/>
</dbReference>
<evidence type="ECO:0000313" key="4">
    <source>
        <dbReference type="Proteomes" id="UP001190700"/>
    </source>
</evidence>